<keyword evidence="3" id="KW-1185">Reference proteome</keyword>
<feature type="compositionally biased region" description="Polar residues" evidence="1">
    <location>
        <begin position="183"/>
        <end position="199"/>
    </location>
</feature>
<organism evidence="4">
    <name type="scientific">Anisakis simplex</name>
    <name type="common">Herring worm</name>
    <dbReference type="NCBI Taxonomy" id="6269"/>
    <lineage>
        <taxon>Eukaryota</taxon>
        <taxon>Metazoa</taxon>
        <taxon>Ecdysozoa</taxon>
        <taxon>Nematoda</taxon>
        <taxon>Chromadorea</taxon>
        <taxon>Rhabditida</taxon>
        <taxon>Spirurina</taxon>
        <taxon>Ascaridomorpha</taxon>
        <taxon>Ascaridoidea</taxon>
        <taxon>Anisakidae</taxon>
        <taxon>Anisakis</taxon>
        <taxon>Anisakis simplex complex</taxon>
    </lineage>
</organism>
<feature type="compositionally biased region" description="Basic and acidic residues" evidence="1">
    <location>
        <begin position="50"/>
        <end position="62"/>
    </location>
</feature>
<proteinExistence type="predicted"/>
<dbReference type="AlphaFoldDB" id="A0A0M3KG68"/>
<dbReference type="Proteomes" id="UP000267096">
    <property type="component" value="Unassembled WGS sequence"/>
</dbReference>
<sequence length="217" mass="23545">MIAQKKAEKKKAKEKSKKRAKTPEFNPAQEDDMDRAAQQLAMKMAAGRADLGDWKPPSERDTPAVPTEEQPEKPARQTEQIPQSNAIEEQRTESAEVPSASEQNVDTSQRPIEDAAQQPEHSGWAGFGDENLFTQSYDPFDVRSAEDLVEAAKERAAAEVAAAQAQEDVDFFGGGIGGDRRSVASSPTPEGGSPASSRPTGFEDEFRVDVSSLIVVQ</sequence>
<dbReference type="EMBL" id="UYRR01037113">
    <property type="protein sequence ID" value="VDK69127.1"/>
    <property type="molecule type" value="Genomic_DNA"/>
</dbReference>
<evidence type="ECO:0000313" key="3">
    <source>
        <dbReference type="Proteomes" id="UP000267096"/>
    </source>
</evidence>
<feature type="region of interest" description="Disordered" evidence="1">
    <location>
        <begin position="171"/>
        <end position="204"/>
    </location>
</feature>
<evidence type="ECO:0000313" key="4">
    <source>
        <dbReference type="WBParaSite" id="ASIM_0001998001-mRNA-1"/>
    </source>
</evidence>
<protein>
    <submittedName>
        <fullName evidence="4">Signal recognition particle-docking protein FtsY</fullName>
    </submittedName>
</protein>
<name>A0A0M3KG68_ANISI</name>
<reference evidence="2 3" key="2">
    <citation type="submission" date="2018-11" db="EMBL/GenBank/DDBJ databases">
        <authorList>
            <consortium name="Pathogen Informatics"/>
        </authorList>
    </citation>
    <scope>NUCLEOTIDE SEQUENCE [LARGE SCALE GENOMIC DNA]</scope>
</reference>
<evidence type="ECO:0000313" key="2">
    <source>
        <dbReference type="EMBL" id="VDK69127.1"/>
    </source>
</evidence>
<feature type="region of interest" description="Disordered" evidence="1">
    <location>
        <begin position="1"/>
        <end position="130"/>
    </location>
</feature>
<feature type="compositionally biased region" description="Polar residues" evidence="1">
    <location>
        <begin position="100"/>
        <end position="110"/>
    </location>
</feature>
<feature type="compositionally biased region" description="Polar residues" evidence="1">
    <location>
        <begin position="77"/>
        <end position="87"/>
    </location>
</feature>
<gene>
    <name evidence="2" type="ORF">ASIM_LOCUS19366</name>
</gene>
<dbReference type="WBParaSite" id="ASIM_0001998001-mRNA-1">
    <property type="protein sequence ID" value="ASIM_0001998001-mRNA-1"/>
    <property type="gene ID" value="ASIM_0001998001"/>
</dbReference>
<dbReference type="OrthoDB" id="10063141at2759"/>
<feature type="compositionally biased region" description="Basic residues" evidence="1">
    <location>
        <begin position="7"/>
        <end position="20"/>
    </location>
</feature>
<evidence type="ECO:0000256" key="1">
    <source>
        <dbReference type="SAM" id="MobiDB-lite"/>
    </source>
</evidence>
<reference evidence="4" key="1">
    <citation type="submission" date="2017-02" db="UniProtKB">
        <authorList>
            <consortium name="WormBaseParasite"/>
        </authorList>
    </citation>
    <scope>IDENTIFICATION</scope>
</reference>
<accession>A0A0M3KG68</accession>